<evidence type="ECO:0000259" key="1">
    <source>
        <dbReference type="Pfam" id="PF01326"/>
    </source>
</evidence>
<dbReference type="GO" id="GO:0005524">
    <property type="term" value="F:ATP binding"/>
    <property type="evidence" value="ECO:0007669"/>
    <property type="project" value="InterPro"/>
</dbReference>
<reference evidence="2" key="1">
    <citation type="journal article" date="2014" name="Int. J. Syst. Evol. Microbiol.">
        <title>Complete genome sequence of Corynebacterium casei LMG S-19264T (=DSM 44701T), isolated from a smear-ripened cheese.</title>
        <authorList>
            <consortium name="US DOE Joint Genome Institute (JGI-PGF)"/>
            <person name="Walter F."/>
            <person name="Albersmeier A."/>
            <person name="Kalinowski J."/>
            <person name="Ruckert C."/>
        </authorList>
    </citation>
    <scope>NUCLEOTIDE SEQUENCE</scope>
    <source>
        <strain evidence="2">JCM 3131</strain>
    </source>
</reference>
<evidence type="ECO:0000313" key="3">
    <source>
        <dbReference type="Proteomes" id="UP000620156"/>
    </source>
</evidence>
<name>A0A918EWH4_9ACTN</name>
<protein>
    <recommendedName>
        <fullName evidence="1">Pyruvate phosphate dikinase AMP/ATP-binding domain-containing protein</fullName>
    </recommendedName>
</protein>
<dbReference type="SUPFAM" id="SSF56059">
    <property type="entry name" value="Glutathione synthetase ATP-binding domain-like"/>
    <property type="match status" value="1"/>
</dbReference>
<dbReference type="Proteomes" id="UP000620156">
    <property type="component" value="Unassembled WGS sequence"/>
</dbReference>
<accession>A0A918EWH4</accession>
<dbReference type="InterPro" id="IPR010121">
    <property type="entry name" value="Pyruvate_phosphate_dikinase"/>
</dbReference>
<organism evidence="2 3">
    <name type="scientific">Streptomyces ruber</name>
    <dbReference type="NCBI Taxonomy" id="83378"/>
    <lineage>
        <taxon>Bacteria</taxon>
        <taxon>Bacillati</taxon>
        <taxon>Actinomycetota</taxon>
        <taxon>Actinomycetes</taxon>
        <taxon>Kitasatosporales</taxon>
        <taxon>Streptomycetaceae</taxon>
        <taxon>Streptomyces</taxon>
    </lineage>
</organism>
<sequence length="108" mass="11075">MISEELGTARHVYDFAQGGRDLAGLLGGKGANLAETTRPGLPVPPGFVITTEACRAFLAAGTEPRGMCQEVSRHLSAVSRPTPGGGWGSPTVRCWCPCVPGPGSPCPA</sequence>
<proteinExistence type="predicted"/>
<keyword evidence="3" id="KW-1185">Reference proteome</keyword>
<dbReference type="InterPro" id="IPR002192">
    <property type="entry name" value="PPDK_AMP/ATP-bd"/>
</dbReference>
<feature type="domain" description="Pyruvate phosphate dikinase AMP/ATP-binding" evidence="1">
    <location>
        <begin position="25"/>
        <end position="72"/>
    </location>
</feature>
<dbReference type="GO" id="GO:0050242">
    <property type="term" value="F:pyruvate, phosphate dikinase activity"/>
    <property type="evidence" value="ECO:0007669"/>
    <property type="project" value="InterPro"/>
</dbReference>
<dbReference type="Gene3D" id="3.30.1490.20">
    <property type="entry name" value="ATP-grasp fold, A domain"/>
    <property type="match status" value="1"/>
</dbReference>
<dbReference type="EMBL" id="BMQK01000019">
    <property type="protein sequence ID" value="GGQ82171.1"/>
    <property type="molecule type" value="Genomic_DNA"/>
</dbReference>
<evidence type="ECO:0000313" key="2">
    <source>
        <dbReference type="EMBL" id="GGQ82171.1"/>
    </source>
</evidence>
<dbReference type="PANTHER" id="PTHR22931:SF9">
    <property type="entry name" value="PYRUVATE, PHOSPHATE DIKINASE 1, CHLOROPLASTIC"/>
    <property type="match status" value="1"/>
</dbReference>
<reference evidence="2" key="2">
    <citation type="submission" date="2020-09" db="EMBL/GenBank/DDBJ databases">
        <authorList>
            <person name="Sun Q."/>
            <person name="Ohkuma M."/>
        </authorList>
    </citation>
    <scope>NUCLEOTIDE SEQUENCE</scope>
    <source>
        <strain evidence="2">JCM 3131</strain>
    </source>
</reference>
<gene>
    <name evidence="2" type="ORF">GCM10010145_59810</name>
</gene>
<comment type="caution">
    <text evidence="2">The sequence shown here is derived from an EMBL/GenBank/DDBJ whole genome shotgun (WGS) entry which is preliminary data.</text>
</comment>
<dbReference type="Pfam" id="PF01326">
    <property type="entry name" value="PPDK_N"/>
    <property type="match status" value="1"/>
</dbReference>
<dbReference type="PANTHER" id="PTHR22931">
    <property type="entry name" value="PHOSPHOENOLPYRUVATE DIKINASE-RELATED"/>
    <property type="match status" value="1"/>
</dbReference>
<dbReference type="GO" id="GO:0016301">
    <property type="term" value="F:kinase activity"/>
    <property type="evidence" value="ECO:0007669"/>
    <property type="project" value="InterPro"/>
</dbReference>
<dbReference type="InterPro" id="IPR013815">
    <property type="entry name" value="ATP_grasp_subdomain_1"/>
</dbReference>
<dbReference type="AlphaFoldDB" id="A0A918EWH4"/>